<proteinExistence type="predicted"/>
<dbReference type="RefSeq" id="WP_183357154.1">
    <property type="nucleotide sequence ID" value="NZ_BAABKR010000008.1"/>
</dbReference>
<evidence type="ECO:0000256" key="1">
    <source>
        <dbReference type="SAM" id="MobiDB-lite"/>
    </source>
</evidence>
<evidence type="ECO:0000313" key="3">
    <source>
        <dbReference type="Proteomes" id="UP000547528"/>
    </source>
</evidence>
<feature type="compositionally biased region" description="Basic and acidic residues" evidence="1">
    <location>
        <begin position="42"/>
        <end position="66"/>
    </location>
</feature>
<organism evidence="2 3">
    <name type="scientific">Garicola koreensis</name>
    <dbReference type="NCBI Taxonomy" id="1262554"/>
    <lineage>
        <taxon>Bacteria</taxon>
        <taxon>Bacillati</taxon>
        <taxon>Actinomycetota</taxon>
        <taxon>Actinomycetes</taxon>
        <taxon>Micrococcales</taxon>
        <taxon>Micrococcaceae</taxon>
        <taxon>Garicola</taxon>
    </lineage>
</organism>
<keyword evidence="3" id="KW-1185">Reference proteome</keyword>
<dbReference type="AlphaFoldDB" id="A0A7W5TNN2"/>
<feature type="compositionally biased region" description="Low complexity" evidence="1">
    <location>
        <begin position="10"/>
        <end position="41"/>
    </location>
</feature>
<dbReference type="Proteomes" id="UP000547528">
    <property type="component" value="Unassembled WGS sequence"/>
</dbReference>
<evidence type="ECO:0000313" key="2">
    <source>
        <dbReference type="EMBL" id="MBB3666746.1"/>
    </source>
</evidence>
<dbReference type="EMBL" id="JACIBT010000001">
    <property type="protein sequence ID" value="MBB3666746.1"/>
    <property type="molecule type" value="Genomic_DNA"/>
</dbReference>
<reference evidence="2 3" key="1">
    <citation type="submission" date="2020-08" db="EMBL/GenBank/DDBJ databases">
        <title>Sequencing the genomes of 1000 actinobacteria strains.</title>
        <authorList>
            <person name="Klenk H.-P."/>
        </authorList>
    </citation>
    <scope>NUCLEOTIDE SEQUENCE [LARGE SCALE GENOMIC DNA]</scope>
    <source>
        <strain evidence="2 3">DSM 28238</strain>
    </source>
</reference>
<protein>
    <submittedName>
        <fullName evidence="2">Uncharacterized protein</fullName>
    </submittedName>
</protein>
<gene>
    <name evidence="2" type="ORF">FHX47_000339</name>
</gene>
<accession>A0A7W5TNN2</accession>
<comment type="caution">
    <text evidence="2">The sequence shown here is derived from an EMBL/GenBank/DDBJ whole genome shotgun (WGS) entry which is preliminary data.</text>
</comment>
<feature type="region of interest" description="Disordered" evidence="1">
    <location>
        <begin position="1"/>
        <end position="66"/>
    </location>
</feature>
<name>A0A7W5TNN2_9MICC</name>
<sequence>MSRTPEEPGEPATETAEQPASSQQQPGQQSPELEQELTLEQLDAHITEAEGLHKDLSARLDSIPRD</sequence>